<accession>A0ABT3TN10</accession>
<evidence type="ECO:0000313" key="2">
    <source>
        <dbReference type="Proteomes" id="UP001143362"/>
    </source>
</evidence>
<sequence length="340" mass="37368">MTVSRGFAGLIIGSIFLLNSAVLAVGSPAGAVKILKVPKATHGSFRSRIGTAPLSAIRLSDLPVNNARVNISQLLKVAVKEERVNEIESMEYLKRFHEVSERGDAVLLECLRHAGCDVSAYAKSPALKPASSNQLHLMHLARCPECNFENLAKRSGDTAESIMASFYSRGGWIKIKGEVGVTGIDGLFVKFRGDGAISEVLVVESKYNTSQLAHTSRSGMQMSPEWIEAKVRNLITFSETQGTPADIRNYEQVLEHIKGKNYRAQLWKVLVDGDRINVDRYKVLAKGEGLEIQNLDMEDATRDLGLASYTVDIFQPKTKMDTMFSKAFWSSLGEGNSAVR</sequence>
<dbReference type="RefSeq" id="WP_279247440.1">
    <property type="nucleotide sequence ID" value="NZ_SHNN01000007.1"/>
</dbReference>
<comment type="caution">
    <text evidence="1">The sequence shown here is derived from an EMBL/GenBank/DDBJ whole genome shotgun (WGS) entry which is preliminary data.</text>
</comment>
<proteinExistence type="predicted"/>
<gene>
    <name evidence="1" type="ORF">EYC98_21300</name>
</gene>
<reference evidence="1" key="1">
    <citation type="submission" date="2019-02" db="EMBL/GenBank/DDBJ databases">
        <authorList>
            <person name="Li S.-H."/>
        </authorList>
    </citation>
    <scope>NUCLEOTIDE SEQUENCE</scope>
    <source>
        <strain evidence="1">IMCC14734</strain>
    </source>
</reference>
<name>A0ABT3TN10_9GAMM</name>
<dbReference type="EMBL" id="SHNN01000007">
    <property type="protein sequence ID" value="MCX2983404.1"/>
    <property type="molecule type" value="Genomic_DNA"/>
</dbReference>
<dbReference type="Proteomes" id="UP001143362">
    <property type="component" value="Unassembled WGS sequence"/>
</dbReference>
<organism evidence="1 2">
    <name type="scientific">Candidatus Litorirhabdus singularis</name>
    <dbReference type="NCBI Taxonomy" id="2518993"/>
    <lineage>
        <taxon>Bacteria</taxon>
        <taxon>Pseudomonadati</taxon>
        <taxon>Pseudomonadota</taxon>
        <taxon>Gammaproteobacteria</taxon>
        <taxon>Cellvibrionales</taxon>
        <taxon>Halieaceae</taxon>
        <taxon>Candidatus Litorirhabdus</taxon>
    </lineage>
</organism>
<protein>
    <submittedName>
        <fullName evidence="1">Uncharacterized protein</fullName>
    </submittedName>
</protein>
<evidence type="ECO:0000313" key="1">
    <source>
        <dbReference type="EMBL" id="MCX2983404.1"/>
    </source>
</evidence>
<keyword evidence="2" id="KW-1185">Reference proteome</keyword>